<dbReference type="Proteomes" id="UP000286934">
    <property type="component" value="Unassembled WGS sequence"/>
</dbReference>
<proteinExistence type="predicted"/>
<reference evidence="3" key="1">
    <citation type="journal article" date="2018" name="Front. Microbiol.">
        <title>Genome-Based Analysis Reveals the Taxonomy and Diversity of the Family Idiomarinaceae.</title>
        <authorList>
            <person name="Liu Y."/>
            <person name="Lai Q."/>
            <person name="Shao Z."/>
        </authorList>
    </citation>
    <scope>NUCLEOTIDE SEQUENCE [LARGE SCALE GENOMIC DNA]</scope>
    <source>
        <strain evidence="3">AIS</strain>
    </source>
</reference>
<name>A0A432WU79_9GAMM</name>
<organism evidence="2 3">
    <name type="scientific">Aliidiomarina shirensis</name>
    <dbReference type="NCBI Taxonomy" id="1048642"/>
    <lineage>
        <taxon>Bacteria</taxon>
        <taxon>Pseudomonadati</taxon>
        <taxon>Pseudomonadota</taxon>
        <taxon>Gammaproteobacteria</taxon>
        <taxon>Alteromonadales</taxon>
        <taxon>Idiomarinaceae</taxon>
        <taxon>Aliidiomarina</taxon>
    </lineage>
</organism>
<keyword evidence="2" id="KW-0328">Glycosyltransferase</keyword>
<keyword evidence="2" id="KW-0808">Transferase</keyword>
<sequence length="320" mass="36518">MNFRTYADMASVVSANLNRIHEQKFDLIVGLPRSGMIPAYMIALRLNLPCTDLLSFVNNTPLKSGYTRNVSKAIKLPQEANRILVVDDSIASGQSLKKDLALVPEALRSRIQTCAIYSDIKRRSDVSFFFETVPFPRVFEWNIFHHEVITNSCFDIDGVLCLDPDNEANDDGEKYLSFINSALPLNIPSRKVHAVVTSRLEKYRGETEKWLEKVGVQYDHLIMLDLPNMQVRQEQNNHAEHKGLFYKNSATELFIESDYRQSIEIAKIANKPVYCVDTNEMIQPGVTYQMRVGSVNVIKTTIKRIVPNKLLVPLRKLINK</sequence>
<dbReference type="GO" id="GO:0016757">
    <property type="term" value="F:glycosyltransferase activity"/>
    <property type="evidence" value="ECO:0007669"/>
    <property type="project" value="UniProtKB-KW"/>
</dbReference>
<accession>A0A432WU79</accession>
<dbReference type="SUPFAM" id="SSF53271">
    <property type="entry name" value="PRTase-like"/>
    <property type="match status" value="1"/>
</dbReference>
<feature type="domain" description="Phosphoribosyltransferase" evidence="1">
    <location>
        <begin position="14"/>
        <end position="143"/>
    </location>
</feature>
<dbReference type="InterPro" id="IPR000836">
    <property type="entry name" value="PRTase_dom"/>
</dbReference>
<dbReference type="Pfam" id="PF00156">
    <property type="entry name" value="Pribosyltran"/>
    <property type="match status" value="1"/>
</dbReference>
<evidence type="ECO:0000259" key="1">
    <source>
        <dbReference type="Pfam" id="PF00156"/>
    </source>
</evidence>
<evidence type="ECO:0000313" key="3">
    <source>
        <dbReference type="Proteomes" id="UP000286934"/>
    </source>
</evidence>
<protein>
    <submittedName>
        <fullName evidence="2">Phosphoribosyltransferase</fullName>
    </submittedName>
</protein>
<dbReference type="EMBL" id="PIPP01000002">
    <property type="protein sequence ID" value="RUO37323.1"/>
    <property type="molecule type" value="Genomic_DNA"/>
</dbReference>
<dbReference type="AlphaFoldDB" id="A0A432WU79"/>
<keyword evidence="3" id="KW-1185">Reference proteome</keyword>
<dbReference type="InterPro" id="IPR029057">
    <property type="entry name" value="PRTase-like"/>
</dbReference>
<evidence type="ECO:0000313" key="2">
    <source>
        <dbReference type="EMBL" id="RUO37323.1"/>
    </source>
</evidence>
<comment type="caution">
    <text evidence="2">The sequence shown here is derived from an EMBL/GenBank/DDBJ whole genome shotgun (WGS) entry which is preliminary data.</text>
</comment>
<dbReference type="Gene3D" id="3.40.50.2020">
    <property type="match status" value="1"/>
</dbReference>
<gene>
    <name evidence="2" type="ORF">CWE13_05000</name>
</gene>
<dbReference type="CDD" id="cd06223">
    <property type="entry name" value="PRTases_typeI"/>
    <property type="match status" value="1"/>
</dbReference>